<evidence type="ECO:0000313" key="1">
    <source>
        <dbReference type="EMBL" id="QTC92086.1"/>
    </source>
</evidence>
<name>A0A975C1G5_9CAUL</name>
<evidence type="ECO:0000313" key="2">
    <source>
        <dbReference type="Proteomes" id="UP000663918"/>
    </source>
</evidence>
<dbReference type="RefSeq" id="WP_207931387.1">
    <property type="nucleotide sequence ID" value="NZ_CP062222.1"/>
</dbReference>
<dbReference type="Proteomes" id="UP000663918">
    <property type="component" value="Chromosome"/>
</dbReference>
<dbReference type="EMBL" id="CP062222">
    <property type="protein sequence ID" value="QTC92086.1"/>
    <property type="molecule type" value="Genomic_DNA"/>
</dbReference>
<accession>A0A975C1G5</accession>
<protein>
    <submittedName>
        <fullName evidence="1">Uncharacterized protein</fullName>
    </submittedName>
</protein>
<reference evidence="1" key="1">
    <citation type="submission" date="2020-09" db="EMBL/GenBank/DDBJ databases">
        <title>Brevundimonas sp. LVF2 isolated from a puddle in Goettingen, Germany.</title>
        <authorList>
            <person name="Friedrich I."/>
            <person name="Klassen A."/>
            <person name="Hannes N."/>
            <person name="Schneider D."/>
            <person name="Hertel R."/>
            <person name="Daniel R."/>
        </authorList>
    </citation>
    <scope>NUCLEOTIDE SEQUENCE</scope>
    <source>
        <strain evidence="1">LVF2</strain>
    </source>
</reference>
<organism evidence="1 2">
    <name type="scientific">Brevundimonas goettingensis</name>
    <dbReference type="NCBI Taxonomy" id="2774190"/>
    <lineage>
        <taxon>Bacteria</taxon>
        <taxon>Pseudomonadati</taxon>
        <taxon>Pseudomonadota</taxon>
        <taxon>Alphaproteobacteria</taxon>
        <taxon>Caulobacterales</taxon>
        <taxon>Caulobacteraceae</taxon>
        <taxon>Brevundimonas</taxon>
    </lineage>
</organism>
<dbReference type="AlphaFoldDB" id="A0A975C1G5"/>
<gene>
    <name evidence="1" type="ORF">IFJ75_04015</name>
</gene>
<proteinExistence type="predicted"/>
<dbReference type="PROSITE" id="PS51257">
    <property type="entry name" value="PROKAR_LIPOPROTEIN"/>
    <property type="match status" value="1"/>
</dbReference>
<dbReference type="KEGG" id="bgoe:IFJ75_04015"/>
<sequence length="174" mass="18272">MKRSGAILLTALALAACDDFKPAPAAKGPAPVPAATTFKHEISGDLSGYYIPAAPISIDGYRVKALFLGQSADFAAWEGASKSATFAPVMIEFEKEGAETIRVLPKTYEVTDGRVRFEGTDPVLGNVAFNGTLDQGALATARRNLGEEAPVLTGTVRAGGSAFGNQKFRWYGGD</sequence>
<keyword evidence="2" id="KW-1185">Reference proteome</keyword>